<feature type="compositionally biased region" description="Polar residues" evidence="6">
    <location>
        <begin position="375"/>
        <end position="385"/>
    </location>
</feature>
<dbReference type="SUPFAM" id="SSF48371">
    <property type="entry name" value="ARM repeat"/>
    <property type="match status" value="2"/>
</dbReference>
<evidence type="ECO:0000256" key="1">
    <source>
        <dbReference type="ARBA" id="ARBA00004123"/>
    </source>
</evidence>
<dbReference type="EMBL" id="ML119669">
    <property type="protein sequence ID" value="RPA82787.1"/>
    <property type="molecule type" value="Genomic_DNA"/>
</dbReference>
<dbReference type="AlphaFoldDB" id="A0A3N4IBD1"/>
<dbReference type="GO" id="GO:0005634">
    <property type="term" value="C:nucleus"/>
    <property type="evidence" value="ECO:0007669"/>
    <property type="project" value="UniProtKB-SubCell"/>
</dbReference>
<feature type="compositionally biased region" description="Polar residues" evidence="6">
    <location>
        <begin position="955"/>
        <end position="968"/>
    </location>
</feature>
<name>A0A3N4IBD1_ASCIM</name>
<evidence type="ECO:0000256" key="6">
    <source>
        <dbReference type="SAM" id="MobiDB-lite"/>
    </source>
</evidence>
<gene>
    <name evidence="7" type="ORF">BJ508DRAFT_413951</name>
</gene>
<evidence type="ECO:0000256" key="4">
    <source>
        <dbReference type="ARBA" id="ARBA00022737"/>
    </source>
</evidence>
<dbReference type="OrthoDB" id="5559898at2759"/>
<keyword evidence="3" id="KW-0963">Cytoplasm</keyword>
<evidence type="ECO:0000256" key="3">
    <source>
        <dbReference type="ARBA" id="ARBA00022490"/>
    </source>
</evidence>
<feature type="region of interest" description="Disordered" evidence="6">
    <location>
        <begin position="935"/>
        <end position="969"/>
    </location>
</feature>
<feature type="compositionally biased region" description="Acidic residues" evidence="6">
    <location>
        <begin position="805"/>
        <end position="819"/>
    </location>
</feature>
<evidence type="ECO:0000313" key="8">
    <source>
        <dbReference type="Proteomes" id="UP000275078"/>
    </source>
</evidence>
<dbReference type="Gene3D" id="1.25.10.10">
    <property type="entry name" value="Leucine-rich Repeat Variant"/>
    <property type="match status" value="3"/>
</dbReference>
<evidence type="ECO:0000256" key="5">
    <source>
        <dbReference type="ARBA" id="ARBA00023242"/>
    </source>
</evidence>
<protein>
    <submittedName>
        <fullName evidence="7">ARM repeat-containing protein</fullName>
    </submittedName>
</protein>
<reference evidence="7 8" key="1">
    <citation type="journal article" date="2018" name="Nat. Ecol. Evol.">
        <title>Pezizomycetes genomes reveal the molecular basis of ectomycorrhizal truffle lifestyle.</title>
        <authorList>
            <person name="Murat C."/>
            <person name="Payen T."/>
            <person name="Noel B."/>
            <person name="Kuo A."/>
            <person name="Morin E."/>
            <person name="Chen J."/>
            <person name="Kohler A."/>
            <person name="Krizsan K."/>
            <person name="Balestrini R."/>
            <person name="Da Silva C."/>
            <person name="Montanini B."/>
            <person name="Hainaut M."/>
            <person name="Levati E."/>
            <person name="Barry K.W."/>
            <person name="Belfiori B."/>
            <person name="Cichocki N."/>
            <person name="Clum A."/>
            <person name="Dockter R.B."/>
            <person name="Fauchery L."/>
            <person name="Guy J."/>
            <person name="Iotti M."/>
            <person name="Le Tacon F."/>
            <person name="Lindquist E.A."/>
            <person name="Lipzen A."/>
            <person name="Malagnac F."/>
            <person name="Mello A."/>
            <person name="Molinier V."/>
            <person name="Miyauchi S."/>
            <person name="Poulain J."/>
            <person name="Riccioni C."/>
            <person name="Rubini A."/>
            <person name="Sitrit Y."/>
            <person name="Splivallo R."/>
            <person name="Traeger S."/>
            <person name="Wang M."/>
            <person name="Zifcakova L."/>
            <person name="Wipf D."/>
            <person name="Zambonelli A."/>
            <person name="Paolocci F."/>
            <person name="Nowrousian M."/>
            <person name="Ottonello S."/>
            <person name="Baldrian P."/>
            <person name="Spatafora J.W."/>
            <person name="Henrissat B."/>
            <person name="Nagy L.G."/>
            <person name="Aury J.M."/>
            <person name="Wincker P."/>
            <person name="Grigoriev I.V."/>
            <person name="Bonfante P."/>
            <person name="Martin F.M."/>
        </authorList>
    </citation>
    <scope>NUCLEOTIDE SEQUENCE [LARGE SCALE GENOMIC DNA]</scope>
    <source>
        <strain evidence="7 8">RN42</strain>
    </source>
</reference>
<dbReference type="STRING" id="1160509.A0A3N4IBD1"/>
<dbReference type="InterPro" id="IPR011989">
    <property type="entry name" value="ARM-like"/>
</dbReference>
<dbReference type="GO" id="GO:0034657">
    <property type="term" value="C:GID complex"/>
    <property type="evidence" value="ECO:0007669"/>
    <property type="project" value="TreeGrafter"/>
</dbReference>
<organism evidence="7 8">
    <name type="scientific">Ascobolus immersus RN42</name>
    <dbReference type="NCBI Taxonomy" id="1160509"/>
    <lineage>
        <taxon>Eukaryota</taxon>
        <taxon>Fungi</taxon>
        <taxon>Dikarya</taxon>
        <taxon>Ascomycota</taxon>
        <taxon>Pezizomycotina</taxon>
        <taxon>Pezizomycetes</taxon>
        <taxon>Pezizales</taxon>
        <taxon>Ascobolaceae</taxon>
        <taxon>Ascobolus</taxon>
    </lineage>
</organism>
<feature type="compositionally biased region" description="Basic and acidic residues" evidence="6">
    <location>
        <begin position="785"/>
        <end position="796"/>
    </location>
</feature>
<comment type="subcellular location">
    <subcellularLocation>
        <location evidence="2">Cytoplasm</location>
    </subcellularLocation>
    <subcellularLocation>
        <location evidence="1">Nucleus</location>
    </subcellularLocation>
</comment>
<evidence type="ECO:0000256" key="2">
    <source>
        <dbReference type="ARBA" id="ARBA00004496"/>
    </source>
</evidence>
<keyword evidence="8" id="KW-1185">Reference proteome</keyword>
<dbReference type="GO" id="GO:0043161">
    <property type="term" value="P:proteasome-mediated ubiquitin-dependent protein catabolic process"/>
    <property type="evidence" value="ECO:0007669"/>
    <property type="project" value="TreeGrafter"/>
</dbReference>
<accession>A0A3N4IBD1</accession>
<sequence>MSANDDKVRALAFIEQLSATAPDARQTLEDVKNELIGHELQKRLYVELGLIPPLVNIFENHGDISARREASVIIGSMVYGDPQFLTTLTEAGIITKLFNSLNPHTTDPELLLQSLRLLNQILDICTPYIRTSSCSQGPIASSKIVQTLYRKRRNIRNILDILRQETDNRTIIHQITEAAKLITQTVEFADFGGDGAHCPKLPTEAARRRVLVEHGVLDALVYRMGGFIVKDKRDHPELFTGKFVSEDSKAREERLREESDNSVKLDGYAEDMLHNTPPPASPLASLSPILEALLAITRDSIENTRRMHQATWLSELAPDYPRRLTPGEPKLKGIKKSGSSTNLGLNSSTAFPPLAAAARIAQLTALRNRHGPASADSSAFQTPQAHTPIPRDGQTNEDEGEARLADFENDYLRALVPPFKRGSHPAGKYSGSVLVPWLIARSTVGDCFSRLAAIGMLTNFVRVGSTTKKTPTILGLLVLPTLVRLLDGGVGFEGGPASASKDGVEVVSNGINRRTRTEWHILETAPKILAALVMDDQDLQKLAIDGHAMQTLAKLVERGLKQETLSHSADPNVPLAAGLVTATLLYNDHKLKMAEAAMRGLAALAAFADENRKRVVETGILPSVVTAMRPIGETGPVEKTPNRTIRRTVEEMYPPQVLIAACGLIRSLSRSISILRTDLMDQNIGTPLFELLTHPNIDVRIAATTVVCNLVLDFSPLKGPLTEAGVVDILCEHVTSSNPFMRVNAMWALKHVVYFAEMDVRMKCYRSLSPQWLYQLARDGTVAEETQRHKSQKDFEGDVGMGEPEGQDYEDASDDDIDYTDDTYESLEMEEDEDDDPFQLKTDISPDDLRSKNVPYMFDFPSNTAPNAGVKNSSYTKPSKGEREYIQQQIMGFFRNLFSGEHMEALVETVLNDFGTRHFVNLLKEKIAPRVERPRSEGLGYTRPSGVTLPARDPVTSNAGAPGSSFNGTPEDERWRICFDSSPETIDQVVYTVVHIAAQSKKLKDLLVHEAGDLLKLLTWMIYSPVGSIRRGVVWVAFNMIGVEEVNDDITRKERCQKMVDYGYVRALEHLLQDADQDIRERTRLALFELRKHAGFSSHGDH</sequence>
<proteinExistence type="predicted"/>
<dbReference type="PANTHER" id="PTHR15651">
    <property type="entry name" value="ARMADILLO REPEAT-CONTAINING PROTEIN 8"/>
    <property type="match status" value="1"/>
</dbReference>
<dbReference type="GO" id="GO:0005737">
    <property type="term" value="C:cytoplasm"/>
    <property type="evidence" value="ECO:0007669"/>
    <property type="project" value="UniProtKB-SubCell"/>
</dbReference>
<dbReference type="PANTHER" id="PTHR15651:SF7">
    <property type="entry name" value="ARMADILLO REPEAT-CONTAINING PROTEIN 8"/>
    <property type="match status" value="1"/>
</dbReference>
<feature type="region of interest" description="Disordered" evidence="6">
    <location>
        <begin position="371"/>
        <end position="398"/>
    </location>
</feature>
<feature type="region of interest" description="Disordered" evidence="6">
    <location>
        <begin position="785"/>
        <end position="819"/>
    </location>
</feature>
<dbReference type="InterPro" id="IPR000225">
    <property type="entry name" value="Armadillo"/>
</dbReference>
<dbReference type="Proteomes" id="UP000275078">
    <property type="component" value="Unassembled WGS sequence"/>
</dbReference>
<keyword evidence="4" id="KW-0677">Repeat</keyword>
<dbReference type="SMART" id="SM00185">
    <property type="entry name" value="ARM"/>
    <property type="match status" value="5"/>
</dbReference>
<keyword evidence="5" id="KW-0539">Nucleus</keyword>
<dbReference type="InterPro" id="IPR038739">
    <property type="entry name" value="ARMC8/Vid28"/>
</dbReference>
<dbReference type="InterPro" id="IPR016024">
    <property type="entry name" value="ARM-type_fold"/>
</dbReference>
<evidence type="ECO:0000313" key="7">
    <source>
        <dbReference type="EMBL" id="RPA82787.1"/>
    </source>
</evidence>